<comment type="caution">
    <text evidence="2">The sequence shown here is derived from an EMBL/GenBank/DDBJ whole genome shotgun (WGS) entry which is preliminary data.</text>
</comment>
<dbReference type="GO" id="GO:0061503">
    <property type="term" value="F:tRNA threonylcarbamoyladenosine dehydratase"/>
    <property type="evidence" value="ECO:0007669"/>
    <property type="project" value="TreeGrafter"/>
</dbReference>
<feature type="domain" description="THIF-type NAD/FAD binding fold" evidence="1">
    <location>
        <begin position="9"/>
        <end position="240"/>
    </location>
</feature>
<dbReference type="GO" id="GO:0061504">
    <property type="term" value="P:cyclic threonylcarbamoyladenosine biosynthetic process"/>
    <property type="evidence" value="ECO:0007669"/>
    <property type="project" value="TreeGrafter"/>
</dbReference>
<evidence type="ECO:0000313" key="2">
    <source>
        <dbReference type="EMBL" id="MBO8440318.1"/>
    </source>
</evidence>
<name>A0A940DKQ3_9BACT</name>
<dbReference type="AlphaFoldDB" id="A0A940DKQ3"/>
<dbReference type="Proteomes" id="UP000712007">
    <property type="component" value="Unassembled WGS sequence"/>
</dbReference>
<protein>
    <submittedName>
        <fullName evidence="2">tRNA threonylcarbamoyladenosine dehydratase</fullName>
    </submittedName>
</protein>
<accession>A0A940DKQ3</accession>
<evidence type="ECO:0000259" key="1">
    <source>
        <dbReference type="Pfam" id="PF00899"/>
    </source>
</evidence>
<dbReference type="PANTHER" id="PTHR43267">
    <property type="entry name" value="TRNA THREONYLCARBAMOYLADENOSINE DEHYDRATASE"/>
    <property type="match status" value="1"/>
</dbReference>
<dbReference type="Gene3D" id="3.40.50.720">
    <property type="entry name" value="NAD(P)-binding Rossmann-like Domain"/>
    <property type="match status" value="1"/>
</dbReference>
<proteinExistence type="predicted"/>
<organism evidence="2 3">
    <name type="scientific">Candidatus Aphodosoma intestinipullorum</name>
    <dbReference type="NCBI Taxonomy" id="2840674"/>
    <lineage>
        <taxon>Bacteria</taxon>
        <taxon>Pseudomonadati</taxon>
        <taxon>Bacteroidota</taxon>
        <taxon>Bacteroidia</taxon>
        <taxon>Bacteroidales</taxon>
        <taxon>Candidatus Aphodosoma</taxon>
    </lineage>
</organism>
<dbReference type="InterPro" id="IPR000594">
    <property type="entry name" value="ThiF_NAD_FAD-bd"/>
</dbReference>
<dbReference type="PANTHER" id="PTHR43267:SF1">
    <property type="entry name" value="TRNA THREONYLCARBAMOYLADENOSINE DEHYDRATASE"/>
    <property type="match status" value="1"/>
</dbReference>
<evidence type="ECO:0000313" key="3">
    <source>
        <dbReference type="Proteomes" id="UP000712007"/>
    </source>
</evidence>
<gene>
    <name evidence="2" type="ORF">IAC51_06670</name>
</gene>
<reference evidence="2" key="2">
    <citation type="journal article" date="2021" name="PeerJ">
        <title>Extensive microbial diversity within the chicken gut microbiome revealed by metagenomics and culture.</title>
        <authorList>
            <person name="Gilroy R."/>
            <person name="Ravi A."/>
            <person name="Getino M."/>
            <person name="Pursley I."/>
            <person name="Horton D.L."/>
            <person name="Alikhan N.F."/>
            <person name="Baker D."/>
            <person name="Gharbi K."/>
            <person name="Hall N."/>
            <person name="Watson M."/>
            <person name="Adriaenssens E.M."/>
            <person name="Foster-Nyarko E."/>
            <person name="Jarju S."/>
            <person name="Secka A."/>
            <person name="Antonio M."/>
            <person name="Oren A."/>
            <person name="Chaudhuri R.R."/>
            <person name="La Ragione R."/>
            <person name="Hildebrand F."/>
            <person name="Pallen M.J."/>
        </authorList>
    </citation>
    <scope>NUCLEOTIDE SEQUENCE</scope>
    <source>
        <strain evidence="2">3924</strain>
    </source>
</reference>
<dbReference type="SUPFAM" id="SSF69572">
    <property type="entry name" value="Activating enzymes of the ubiquitin-like proteins"/>
    <property type="match status" value="1"/>
</dbReference>
<dbReference type="GO" id="GO:0008641">
    <property type="term" value="F:ubiquitin-like modifier activating enzyme activity"/>
    <property type="evidence" value="ECO:0007669"/>
    <property type="project" value="InterPro"/>
</dbReference>
<dbReference type="CDD" id="cd00755">
    <property type="entry name" value="YgdL_like"/>
    <property type="match status" value="1"/>
</dbReference>
<sequence>MWRERTRLMFGNEAVERLAAAHVLVVGVGGVGAYAAEMLARAGVGELTLVDGDMVSLSNINRQLIAMHSTVGRRKVDLLAERLTDINPGIRLHPLCEYIHDDITARLLDTAHYDFVADAIDTLSPKVYLLHSAYMRRIPTVSSMGSGGKLDPTQVRIADIAATEGCRLARAVRKRLHRLGVVSGITAVYSAEPVASESIIETDGERNKRSNTGTVSYMPAVFGCCMASHIIRQLTSNTRNNDNGKRDNEML</sequence>
<dbReference type="Pfam" id="PF00899">
    <property type="entry name" value="ThiF"/>
    <property type="match status" value="1"/>
</dbReference>
<reference evidence="2" key="1">
    <citation type="submission" date="2020-10" db="EMBL/GenBank/DDBJ databases">
        <authorList>
            <person name="Gilroy R."/>
        </authorList>
    </citation>
    <scope>NUCLEOTIDE SEQUENCE</scope>
    <source>
        <strain evidence="2">3924</strain>
    </source>
</reference>
<dbReference type="EMBL" id="JADIMV010000113">
    <property type="protein sequence ID" value="MBO8440318.1"/>
    <property type="molecule type" value="Genomic_DNA"/>
</dbReference>
<dbReference type="InterPro" id="IPR045886">
    <property type="entry name" value="ThiF/MoeB/HesA"/>
</dbReference>
<dbReference type="InterPro" id="IPR035985">
    <property type="entry name" value="Ubiquitin-activating_enz"/>
</dbReference>